<keyword evidence="5" id="KW-0663">Pyridoxal phosphate</keyword>
<name>A0A5M6BTN2_9TREE</name>
<dbReference type="Proteomes" id="UP000322225">
    <property type="component" value="Chromosome 2"/>
</dbReference>
<comment type="similarity">
    <text evidence="2">Belongs to the class-I pyridoxal-phosphate-dependent aminotransferase family.</text>
</comment>
<dbReference type="InterPro" id="IPR050596">
    <property type="entry name" value="AspAT/PAT-like"/>
</dbReference>
<evidence type="ECO:0000256" key="4">
    <source>
        <dbReference type="ARBA" id="ARBA00022679"/>
    </source>
</evidence>
<dbReference type="KEGG" id="ksn:43590788"/>
<dbReference type="GeneID" id="43590788"/>
<comment type="cofactor">
    <cofactor evidence="1">
        <name>pyridoxal 5'-phosphate</name>
        <dbReference type="ChEBI" id="CHEBI:597326"/>
    </cofactor>
</comment>
<dbReference type="OrthoDB" id="7042322at2759"/>
<evidence type="ECO:0000256" key="2">
    <source>
        <dbReference type="ARBA" id="ARBA00007441"/>
    </source>
</evidence>
<dbReference type="PANTHER" id="PTHR46383:SF1">
    <property type="entry name" value="ASPARTATE AMINOTRANSFERASE"/>
    <property type="match status" value="1"/>
</dbReference>
<sequence length="459" mass="50318">MSKLNFAIAPAVEATEAPPIPRAQAWGREYVSTSSNASTAELLDLSQGVPRSAPHPDVLTSLAKTSSDPATARYGPILGEPTLRSAVAKEINIQYGIDDHEGGVQADDIAITTGCNMAFLTLLMVLCPPGKSSILLPLPAYFNQSMCLSLQSVKPVYIPCDPQNKFKASLESARSFLASKLGNTDTTNGDNDGILPRMICLTSPNNPTGAVYDHDEIKKWYELAKEYKVALVLDETYRDFVEGEDGESRGVPHRLFEEKDWRENLVCLGSFSKGYRIPGHRLGSIIASPALLKHLTTICDCMQICAPRPPQLALAPLLPDLRSDLLSASRQLSHRRHLFTETVNSVPGWSVISTGGYFAYVQFPSDYQYASSVLGLKRKKLGSEDVAKVLATKVGVVTLPGSFFMPNLKDDEAWDEVVGGDEIKEDKWLRFAVANVEDEVVLKLGPRLREMNKLMGMEE</sequence>
<dbReference type="GO" id="GO:0006520">
    <property type="term" value="P:amino acid metabolic process"/>
    <property type="evidence" value="ECO:0007669"/>
    <property type="project" value="InterPro"/>
</dbReference>
<gene>
    <name evidence="7" type="ORF">CI109_101186</name>
</gene>
<proteinExistence type="inferred from homology"/>
<keyword evidence="8" id="KW-1185">Reference proteome</keyword>
<evidence type="ECO:0000256" key="3">
    <source>
        <dbReference type="ARBA" id="ARBA00022576"/>
    </source>
</evidence>
<dbReference type="SUPFAM" id="SSF53383">
    <property type="entry name" value="PLP-dependent transferases"/>
    <property type="match status" value="1"/>
</dbReference>
<reference evidence="7" key="1">
    <citation type="submission" date="2017-08" db="EMBL/GenBank/DDBJ databases">
        <authorList>
            <person name="Cuomo C."/>
            <person name="Billmyre B."/>
            <person name="Heitman J."/>
        </authorList>
    </citation>
    <scope>NUCLEOTIDE SEQUENCE</scope>
    <source>
        <strain evidence="7">CBS 12478</strain>
    </source>
</reference>
<dbReference type="Gene3D" id="3.40.640.10">
    <property type="entry name" value="Type I PLP-dependent aspartate aminotransferase-like (Major domain)"/>
    <property type="match status" value="1"/>
</dbReference>
<evidence type="ECO:0000313" key="8">
    <source>
        <dbReference type="Proteomes" id="UP000322225"/>
    </source>
</evidence>
<dbReference type="GO" id="GO:0030170">
    <property type="term" value="F:pyridoxal phosphate binding"/>
    <property type="evidence" value="ECO:0007669"/>
    <property type="project" value="InterPro"/>
</dbReference>
<dbReference type="InterPro" id="IPR015424">
    <property type="entry name" value="PyrdxlP-dep_Trfase"/>
</dbReference>
<dbReference type="RefSeq" id="XP_031859146.1">
    <property type="nucleotide sequence ID" value="XM_032006630.1"/>
</dbReference>
<dbReference type="Pfam" id="PF00155">
    <property type="entry name" value="Aminotran_1_2"/>
    <property type="match status" value="1"/>
</dbReference>
<keyword evidence="3" id="KW-0032">Aminotransferase</keyword>
<dbReference type="EMBL" id="CP144052">
    <property type="protein sequence ID" value="WWD16754.1"/>
    <property type="molecule type" value="Genomic_DNA"/>
</dbReference>
<organism evidence="7 8">
    <name type="scientific">Kwoniella shandongensis</name>
    <dbReference type="NCBI Taxonomy" id="1734106"/>
    <lineage>
        <taxon>Eukaryota</taxon>
        <taxon>Fungi</taxon>
        <taxon>Dikarya</taxon>
        <taxon>Basidiomycota</taxon>
        <taxon>Agaricomycotina</taxon>
        <taxon>Tremellomycetes</taxon>
        <taxon>Tremellales</taxon>
        <taxon>Cryptococcaceae</taxon>
        <taxon>Kwoniella</taxon>
    </lineage>
</organism>
<evidence type="ECO:0000259" key="6">
    <source>
        <dbReference type="Pfam" id="PF00155"/>
    </source>
</evidence>
<dbReference type="GO" id="GO:0008483">
    <property type="term" value="F:transaminase activity"/>
    <property type="evidence" value="ECO:0007669"/>
    <property type="project" value="UniProtKB-KW"/>
</dbReference>
<dbReference type="InterPro" id="IPR004839">
    <property type="entry name" value="Aminotransferase_I/II_large"/>
</dbReference>
<feature type="domain" description="Aminotransferase class I/classII large" evidence="6">
    <location>
        <begin position="41"/>
        <end position="441"/>
    </location>
</feature>
<dbReference type="PANTHER" id="PTHR46383">
    <property type="entry name" value="ASPARTATE AMINOTRANSFERASE"/>
    <property type="match status" value="1"/>
</dbReference>
<evidence type="ECO:0000256" key="5">
    <source>
        <dbReference type="ARBA" id="ARBA00022898"/>
    </source>
</evidence>
<dbReference type="InterPro" id="IPR015421">
    <property type="entry name" value="PyrdxlP-dep_Trfase_major"/>
</dbReference>
<reference evidence="7" key="2">
    <citation type="submission" date="2024-01" db="EMBL/GenBank/DDBJ databases">
        <title>Comparative genomics of Cryptococcus and Kwoniella reveals pathogenesis evolution and contrasting modes of karyotype evolution via chromosome fusion or intercentromeric recombination.</title>
        <authorList>
            <person name="Coelho M.A."/>
            <person name="David-Palma M."/>
            <person name="Shea T."/>
            <person name="Bowers K."/>
            <person name="McGinley-Smith S."/>
            <person name="Mohammad A.W."/>
            <person name="Gnirke A."/>
            <person name="Yurkov A.M."/>
            <person name="Nowrousian M."/>
            <person name="Sun S."/>
            <person name="Cuomo C.A."/>
            <person name="Heitman J."/>
        </authorList>
    </citation>
    <scope>NUCLEOTIDE SEQUENCE</scope>
    <source>
        <strain evidence="7">CBS 12478</strain>
    </source>
</reference>
<accession>A0A5M6BTN2</accession>
<evidence type="ECO:0000313" key="7">
    <source>
        <dbReference type="EMBL" id="WWD16754.1"/>
    </source>
</evidence>
<keyword evidence="4" id="KW-0808">Transferase</keyword>
<protein>
    <recommendedName>
        <fullName evidence="6">Aminotransferase class I/classII large domain-containing protein</fullName>
    </recommendedName>
</protein>
<dbReference type="CDD" id="cd00609">
    <property type="entry name" value="AAT_like"/>
    <property type="match status" value="1"/>
</dbReference>
<evidence type="ECO:0000256" key="1">
    <source>
        <dbReference type="ARBA" id="ARBA00001933"/>
    </source>
</evidence>
<dbReference type="AlphaFoldDB" id="A0A5M6BTN2"/>